<keyword evidence="3" id="KW-1185">Reference proteome</keyword>
<name>A0A1V3BXE7_9ACTN</name>
<dbReference type="OrthoDB" id="3430913at2"/>
<protein>
    <recommendedName>
        <fullName evidence="1">DUF7691 domain-containing protein</fullName>
    </recommendedName>
</protein>
<organism evidence="2 3">
    <name type="scientific">Nocardiopsis sinuspersici</name>
    <dbReference type="NCBI Taxonomy" id="501010"/>
    <lineage>
        <taxon>Bacteria</taxon>
        <taxon>Bacillati</taxon>
        <taxon>Actinomycetota</taxon>
        <taxon>Actinomycetes</taxon>
        <taxon>Streptosporangiales</taxon>
        <taxon>Nocardiopsidaceae</taxon>
        <taxon>Nocardiopsis</taxon>
    </lineage>
</organism>
<accession>A0A1V3BXE7</accession>
<dbReference type="EMBL" id="MCOK01000001">
    <property type="protein sequence ID" value="OOC52886.1"/>
    <property type="molecule type" value="Genomic_DNA"/>
</dbReference>
<evidence type="ECO:0000259" key="1">
    <source>
        <dbReference type="Pfam" id="PF24740"/>
    </source>
</evidence>
<proteinExistence type="predicted"/>
<comment type="caution">
    <text evidence="2">The sequence shown here is derived from an EMBL/GenBank/DDBJ whole genome shotgun (WGS) entry which is preliminary data.</text>
</comment>
<dbReference type="Proteomes" id="UP000189004">
    <property type="component" value="Unassembled WGS sequence"/>
</dbReference>
<dbReference type="InterPro" id="IPR056108">
    <property type="entry name" value="DUF7691"/>
</dbReference>
<feature type="domain" description="DUF7691" evidence="1">
    <location>
        <begin position="18"/>
        <end position="126"/>
    </location>
</feature>
<dbReference type="Pfam" id="PF24740">
    <property type="entry name" value="DUF7691"/>
    <property type="match status" value="1"/>
</dbReference>
<sequence length="126" mass="14579">MAYSVDLDRISRADPALYRSQCERHGRFLPNAPFYPVKFWWFAEVDKALTELGVDAVRMDDLWMGDEDGEEWSREGVRRAAEQARSVTPEQVEALEDHSMRESVHTVLQWIRVAAEQGHGIVGFYH</sequence>
<dbReference type="AlphaFoldDB" id="A0A1V3BXE7"/>
<gene>
    <name evidence="2" type="ORF">NOSIN_02840</name>
</gene>
<evidence type="ECO:0000313" key="3">
    <source>
        <dbReference type="Proteomes" id="UP000189004"/>
    </source>
</evidence>
<reference evidence="3" key="1">
    <citation type="submission" date="2016-08" db="EMBL/GenBank/DDBJ databases">
        <authorList>
            <person name="Tokovenko B."/>
            <person name="Kalinowski J."/>
        </authorList>
    </citation>
    <scope>NUCLEOTIDE SEQUENCE [LARGE SCALE GENOMIC DNA]</scope>
    <source>
        <strain evidence="3">UTMC102</strain>
    </source>
</reference>
<evidence type="ECO:0000313" key="2">
    <source>
        <dbReference type="EMBL" id="OOC52886.1"/>
    </source>
</evidence>